<evidence type="ECO:0000256" key="6">
    <source>
        <dbReference type="ARBA" id="ARBA00022692"/>
    </source>
</evidence>
<dbReference type="FunFam" id="3.30.200.20:FF:000162">
    <property type="entry name" value="Adenine nucleotide alpha hydrolase-like domain kinase"/>
    <property type="match status" value="1"/>
</dbReference>
<name>A0A8T0J0H3_CERPU</name>
<keyword evidence="11 16" id="KW-0067">ATP-binding</keyword>
<dbReference type="InterPro" id="IPR001220">
    <property type="entry name" value="Legume_lectin_dom"/>
</dbReference>
<dbReference type="GO" id="GO:0002229">
    <property type="term" value="P:defense response to oomycetes"/>
    <property type="evidence" value="ECO:0007669"/>
    <property type="project" value="UniProtKB-ARBA"/>
</dbReference>
<dbReference type="Proteomes" id="UP000822688">
    <property type="component" value="Chromosome 2"/>
</dbReference>
<comment type="similarity">
    <text evidence="3">In the C-terminal section; belongs to the protein kinase superfamily. Ser/Thr protein kinase family.</text>
</comment>
<reference evidence="19" key="1">
    <citation type="submission" date="2020-06" db="EMBL/GenBank/DDBJ databases">
        <title>WGS assembly of Ceratodon purpureus strain R40.</title>
        <authorList>
            <person name="Carey S.B."/>
            <person name="Jenkins J."/>
            <person name="Shu S."/>
            <person name="Lovell J.T."/>
            <person name="Sreedasyam A."/>
            <person name="Maumus F."/>
            <person name="Tiley G.P."/>
            <person name="Fernandez-Pozo N."/>
            <person name="Barry K."/>
            <person name="Chen C."/>
            <person name="Wang M."/>
            <person name="Lipzen A."/>
            <person name="Daum C."/>
            <person name="Saski C.A."/>
            <person name="Payton A.C."/>
            <person name="Mcbreen J.C."/>
            <person name="Conrad R.E."/>
            <person name="Kollar L.M."/>
            <person name="Olsson S."/>
            <person name="Huttunen S."/>
            <person name="Landis J.B."/>
            <person name="Wickett N.J."/>
            <person name="Johnson M.G."/>
            <person name="Rensing S.A."/>
            <person name="Grimwood J."/>
            <person name="Schmutz J."/>
            <person name="Mcdaniel S.F."/>
        </authorList>
    </citation>
    <scope>NUCLEOTIDE SEQUENCE</scope>
    <source>
        <strain evidence="19">R40</strain>
    </source>
</reference>
<dbReference type="Gene3D" id="2.60.120.200">
    <property type="match status" value="1"/>
</dbReference>
<keyword evidence="20" id="KW-1185">Reference proteome</keyword>
<comment type="caution">
    <text evidence="19">The sequence shown here is derived from an EMBL/GenBank/DDBJ whole genome shotgun (WGS) entry which is preliminary data.</text>
</comment>
<feature type="transmembrane region" description="Helical" evidence="17">
    <location>
        <begin position="39"/>
        <end position="59"/>
    </location>
</feature>
<evidence type="ECO:0000256" key="4">
    <source>
        <dbReference type="ARBA" id="ARBA00022475"/>
    </source>
</evidence>
<dbReference type="GO" id="GO:0030246">
    <property type="term" value="F:carbohydrate binding"/>
    <property type="evidence" value="ECO:0007669"/>
    <property type="project" value="UniProtKB-KW"/>
</dbReference>
<proteinExistence type="inferred from homology"/>
<dbReference type="GO" id="GO:0004672">
    <property type="term" value="F:protein kinase activity"/>
    <property type="evidence" value="ECO:0007669"/>
    <property type="project" value="InterPro"/>
</dbReference>
<evidence type="ECO:0000256" key="8">
    <source>
        <dbReference type="ARBA" id="ARBA00022734"/>
    </source>
</evidence>
<keyword evidence="8" id="KW-0430">Lectin</keyword>
<comment type="similarity">
    <text evidence="2">In the N-terminal section; belongs to the leguminous lectin family.</text>
</comment>
<organism evidence="19 20">
    <name type="scientific">Ceratodon purpureus</name>
    <name type="common">Fire moss</name>
    <name type="synonym">Dicranum purpureum</name>
    <dbReference type="NCBI Taxonomy" id="3225"/>
    <lineage>
        <taxon>Eukaryota</taxon>
        <taxon>Viridiplantae</taxon>
        <taxon>Streptophyta</taxon>
        <taxon>Embryophyta</taxon>
        <taxon>Bryophyta</taxon>
        <taxon>Bryophytina</taxon>
        <taxon>Bryopsida</taxon>
        <taxon>Dicranidae</taxon>
        <taxon>Pseudoditrichales</taxon>
        <taxon>Ditrichaceae</taxon>
        <taxon>Ceratodon</taxon>
    </lineage>
</organism>
<dbReference type="InterPro" id="IPR000719">
    <property type="entry name" value="Prot_kinase_dom"/>
</dbReference>
<evidence type="ECO:0000256" key="16">
    <source>
        <dbReference type="PROSITE-ProRule" id="PRU10141"/>
    </source>
</evidence>
<dbReference type="SUPFAM" id="SSF56112">
    <property type="entry name" value="Protein kinase-like (PK-like)"/>
    <property type="match status" value="1"/>
</dbReference>
<evidence type="ECO:0000256" key="11">
    <source>
        <dbReference type="ARBA" id="ARBA00022840"/>
    </source>
</evidence>
<dbReference type="InterPro" id="IPR011009">
    <property type="entry name" value="Kinase-like_dom_sf"/>
</dbReference>
<comment type="subcellular location">
    <subcellularLocation>
        <location evidence="1">Cell membrane</location>
        <topology evidence="1">Single-pass type I membrane protein</topology>
    </subcellularLocation>
</comment>
<evidence type="ECO:0000313" key="20">
    <source>
        <dbReference type="Proteomes" id="UP000822688"/>
    </source>
</evidence>
<dbReference type="InterPro" id="IPR050528">
    <property type="entry name" value="L-type_Lectin-RKs"/>
</dbReference>
<dbReference type="SMART" id="SM00220">
    <property type="entry name" value="S_TKc"/>
    <property type="match status" value="1"/>
</dbReference>
<keyword evidence="13 17" id="KW-0472">Membrane</keyword>
<evidence type="ECO:0000313" key="19">
    <source>
        <dbReference type="EMBL" id="KAG0588516.1"/>
    </source>
</evidence>
<dbReference type="GO" id="GO:0005886">
    <property type="term" value="C:plasma membrane"/>
    <property type="evidence" value="ECO:0007669"/>
    <property type="project" value="UniProtKB-SubCell"/>
</dbReference>
<evidence type="ECO:0000256" key="5">
    <source>
        <dbReference type="ARBA" id="ARBA00022679"/>
    </source>
</evidence>
<evidence type="ECO:0000256" key="14">
    <source>
        <dbReference type="ARBA" id="ARBA00023170"/>
    </source>
</evidence>
<keyword evidence="6 17" id="KW-0812">Transmembrane</keyword>
<keyword evidence="7" id="KW-0732">Signal</keyword>
<protein>
    <recommendedName>
        <fullName evidence="18">Protein kinase domain-containing protein</fullName>
    </recommendedName>
</protein>
<dbReference type="EMBL" id="CM026422">
    <property type="protein sequence ID" value="KAG0588516.1"/>
    <property type="molecule type" value="Genomic_DNA"/>
</dbReference>
<dbReference type="FunFam" id="1.10.510.10:FF:000240">
    <property type="entry name" value="Lectin-domain containing receptor kinase A4.3"/>
    <property type="match status" value="1"/>
</dbReference>
<keyword evidence="10" id="KW-0418">Kinase</keyword>
<evidence type="ECO:0000256" key="17">
    <source>
        <dbReference type="SAM" id="Phobius"/>
    </source>
</evidence>
<dbReference type="Pfam" id="PF00139">
    <property type="entry name" value="Lectin_legB"/>
    <property type="match status" value="1"/>
</dbReference>
<evidence type="ECO:0000256" key="1">
    <source>
        <dbReference type="ARBA" id="ARBA00004251"/>
    </source>
</evidence>
<feature type="domain" description="Protein kinase" evidence="18">
    <location>
        <begin position="405"/>
        <end position="729"/>
    </location>
</feature>
<dbReference type="Gene3D" id="3.30.200.20">
    <property type="entry name" value="Phosphorylase Kinase, domain 1"/>
    <property type="match status" value="1"/>
</dbReference>
<keyword evidence="4" id="KW-1003">Cell membrane</keyword>
<evidence type="ECO:0000256" key="10">
    <source>
        <dbReference type="ARBA" id="ARBA00022777"/>
    </source>
</evidence>
<dbReference type="Pfam" id="PF00069">
    <property type="entry name" value="Pkinase"/>
    <property type="match status" value="1"/>
</dbReference>
<dbReference type="PROSITE" id="PS00107">
    <property type="entry name" value="PROTEIN_KINASE_ATP"/>
    <property type="match status" value="1"/>
</dbReference>
<dbReference type="GO" id="GO:0005524">
    <property type="term" value="F:ATP binding"/>
    <property type="evidence" value="ECO:0007669"/>
    <property type="project" value="UniProtKB-UniRule"/>
</dbReference>
<evidence type="ECO:0000256" key="15">
    <source>
        <dbReference type="ARBA" id="ARBA00023180"/>
    </source>
</evidence>
<dbReference type="SUPFAM" id="SSF49899">
    <property type="entry name" value="Concanavalin A-like lectins/glucanases"/>
    <property type="match status" value="1"/>
</dbReference>
<dbReference type="PROSITE" id="PS50011">
    <property type="entry name" value="PROTEIN_KINASE_DOM"/>
    <property type="match status" value="1"/>
</dbReference>
<evidence type="ECO:0000256" key="12">
    <source>
        <dbReference type="ARBA" id="ARBA00022989"/>
    </source>
</evidence>
<evidence type="ECO:0000256" key="2">
    <source>
        <dbReference type="ARBA" id="ARBA00008536"/>
    </source>
</evidence>
<dbReference type="InterPro" id="IPR008271">
    <property type="entry name" value="Ser/Thr_kinase_AS"/>
</dbReference>
<dbReference type="PROSITE" id="PS00108">
    <property type="entry name" value="PROTEIN_KINASE_ST"/>
    <property type="match status" value="1"/>
</dbReference>
<evidence type="ECO:0000259" key="18">
    <source>
        <dbReference type="PROSITE" id="PS50011"/>
    </source>
</evidence>
<keyword evidence="14" id="KW-0675">Receptor</keyword>
<feature type="binding site" evidence="16">
    <location>
        <position position="434"/>
    </location>
    <ligand>
        <name>ATP</name>
        <dbReference type="ChEBI" id="CHEBI:30616"/>
    </ligand>
</feature>
<dbReference type="InterPro" id="IPR013320">
    <property type="entry name" value="ConA-like_dom_sf"/>
</dbReference>
<dbReference type="InterPro" id="IPR017441">
    <property type="entry name" value="Protein_kinase_ATP_BS"/>
</dbReference>
<keyword evidence="12 17" id="KW-1133">Transmembrane helix</keyword>
<keyword evidence="5" id="KW-0808">Transferase</keyword>
<dbReference type="PANTHER" id="PTHR27007">
    <property type="match status" value="1"/>
</dbReference>
<keyword evidence="15" id="KW-0325">Glycoprotein</keyword>
<dbReference type="Gene3D" id="1.10.510.10">
    <property type="entry name" value="Transferase(Phosphotransferase) domain 1"/>
    <property type="match status" value="1"/>
</dbReference>
<evidence type="ECO:0000256" key="3">
    <source>
        <dbReference type="ARBA" id="ARBA00010217"/>
    </source>
</evidence>
<dbReference type="EMBL" id="CM026422">
    <property type="protein sequence ID" value="KAG0588517.1"/>
    <property type="molecule type" value="Genomic_DNA"/>
</dbReference>
<gene>
    <name evidence="19" type="ORF">KC19_2G249100</name>
</gene>
<dbReference type="AlphaFoldDB" id="A0A8T0J0H3"/>
<accession>A0A8T0J0H3</accession>
<keyword evidence="9 16" id="KW-0547">Nucleotide-binding</keyword>
<evidence type="ECO:0000256" key="13">
    <source>
        <dbReference type="ARBA" id="ARBA00023136"/>
    </source>
</evidence>
<feature type="transmembrane region" description="Helical" evidence="17">
    <location>
        <begin position="349"/>
        <end position="373"/>
    </location>
</feature>
<sequence>MQGSSFRERSPSRVEGNKEQLIDTRGNFHLELIALDSKIQYHILLCLIFLLAFSVLSAGGESTQITFPYFSAADNIIAFGDAGYNADNRSFVINGGASTHSTGTCGELLYGKNVRIQEIATGKVASFSTSFSFSFTTPPTALVWDNFTSNRDGSGFAFAFLQSTFLSTMQDLVSQMGRSGGCKSSRSEDLQSSKYPPGFALYIDTDFNPNHNEPSNNFLRISKNLDSEYDIPAYTYNLCGNETHCCYFSNGRIFTAWIDFSSSSQTLEVRLANGSNPSVKKPSSPLILIPNYKMSKQLGDDVYLTFWGSSDINHVEAHELLSWSFSSSGISTKTPSSAVLLQYSKARKWAGLTIGILGTVATFLVLWSISWLARPSRNHSCTKLGYPSEPRVFSYKELRKATENFDERNLLGSGGSGSVYRGSLEPGGILVAVKQINYESKHAQSFFHSEISSLGQIRHRNVVQLHGWCQEKGRLLLVYDFMPNGGLNEWLHQSGSSFKGKALTLKMRRDILEGLAAALEYLHEDCLSCVLHRDIKSSNVMLDADFKAHLGDFGLARLMDHNKLEKTTLAAGTLGYMAPEMPYTGKATKESDVYSFGILVLEVMCGRRPLDMQAVEPEDLVLLYSVWRAHEAGALLSVADPRLLQDFQPLRSKPLQAETNTYAAQTPDPLTSNSHNLTDNVPVLTLADDIEVQKAIVVQLLHLGLLCCLPNPKARPSMAQVNRILHQIRDMESISAVTNISMPSLPTTKPPGLYRSLEFSQTELSASSSRSPVSSAQVHCR</sequence>
<evidence type="ECO:0000256" key="9">
    <source>
        <dbReference type="ARBA" id="ARBA00022741"/>
    </source>
</evidence>
<evidence type="ECO:0000256" key="7">
    <source>
        <dbReference type="ARBA" id="ARBA00022729"/>
    </source>
</evidence>